<evidence type="ECO:0000256" key="17">
    <source>
        <dbReference type="ARBA" id="ARBA00023034"/>
    </source>
</evidence>
<dbReference type="SMR" id="A0A7I8WX77"/>
<dbReference type="Proteomes" id="UP000582659">
    <property type="component" value="Unassembled WGS sequence"/>
</dbReference>
<dbReference type="OrthoDB" id="1158011at2759"/>
<evidence type="ECO:0000256" key="9">
    <source>
        <dbReference type="ARBA" id="ARBA00022679"/>
    </source>
</evidence>
<evidence type="ECO:0000256" key="15">
    <source>
        <dbReference type="ARBA" id="ARBA00022968"/>
    </source>
</evidence>
<keyword evidence="9" id="KW-0808">Transferase</keyword>
<evidence type="ECO:0000256" key="21">
    <source>
        <dbReference type="ARBA" id="ARBA00054775"/>
    </source>
</evidence>
<name>A0A7I8WX77_BURXY</name>
<accession>A0A7I8WX77</accession>
<keyword evidence="11" id="KW-0547">Nucleotide-binding</keyword>
<evidence type="ECO:0000256" key="24">
    <source>
        <dbReference type="SAM" id="MobiDB-lite"/>
    </source>
</evidence>
<evidence type="ECO:0000256" key="5">
    <source>
        <dbReference type="ARBA" id="ARBA00005093"/>
    </source>
</evidence>
<dbReference type="SMART" id="SM00212">
    <property type="entry name" value="UBCc"/>
    <property type="match status" value="1"/>
</dbReference>
<dbReference type="PANTHER" id="PTHR11214">
    <property type="entry name" value="BETA-1,3-N-ACETYLGLUCOSAMINYLTRANSFERASE"/>
    <property type="match status" value="1"/>
</dbReference>
<evidence type="ECO:0000256" key="1">
    <source>
        <dbReference type="ARBA" id="ARBA00001936"/>
    </source>
</evidence>
<evidence type="ECO:0000256" key="16">
    <source>
        <dbReference type="ARBA" id="ARBA00022989"/>
    </source>
</evidence>
<dbReference type="GO" id="GO:0006493">
    <property type="term" value="P:protein O-linked glycosylation"/>
    <property type="evidence" value="ECO:0007669"/>
    <property type="project" value="TreeGrafter"/>
</dbReference>
<feature type="transmembrane region" description="Helical" evidence="25">
    <location>
        <begin position="228"/>
        <end position="244"/>
    </location>
</feature>
<dbReference type="EC" id="2.4.1.134" evidence="22"/>
<proteinExistence type="inferred from homology"/>
<evidence type="ECO:0000256" key="14">
    <source>
        <dbReference type="ARBA" id="ARBA00022840"/>
    </source>
</evidence>
<organism evidence="27 28">
    <name type="scientific">Bursaphelenchus xylophilus</name>
    <name type="common">Pinewood nematode worm</name>
    <name type="synonym">Aphelenchoides xylophilus</name>
    <dbReference type="NCBI Taxonomy" id="6326"/>
    <lineage>
        <taxon>Eukaryota</taxon>
        <taxon>Metazoa</taxon>
        <taxon>Ecdysozoa</taxon>
        <taxon>Nematoda</taxon>
        <taxon>Chromadorea</taxon>
        <taxon>Rhabditida</taxon>
        <taxon>Tylenchina</taxon>
        <taxon>Tylenchomorpha</taxon>
        <taxon>Aphelenchoidea</taxon>
        <taxon>Aphelenchoididae</taxon>
        <taxon>Bursaphelenchus</taxon>
    </lineage>
</organism>
<comment type="similarity">
    <text evidence="6">Belongs to the glycosyltransferase 31 family.</text>
</comment>
<dbReference type="GO" id="GO:0005524">
    <property type="term" value="F:ATP binding"/>
    <property type="evidence" value="ECO:0007669"/>
    <property type="project" value="UniProtKB-KW"/>
</dbReference>
<evidence type="ECO:0000259" key="26">
    <source>
        <dbReference type="PROSITE" id="PS50127"/>
    </source>
</evidence>
<dbReference type="EC" id="2.3.2.23" evidence="7"/>
<evidence type="ECO:0000256" key="6">
    <source>
        <dbReference type="ARBA" id="ARBA00008661"/>
    </source>
</evidence>
<protein>
    <recommendedName>
        <fullName evidence="23">Ubiquitin-conjugating enzyme E2 J2</fullName>
        <ecNumber evidence="7">2.3.2.23</ecNumber>
        <ecNumber evidence="22">2.4.1.134</ecNumber>
    </recommendedName>
</protein>
<keyword evidence="15" id="KW-0735">Signal-anchor</keyword>
<evidence type="ECO:0000256" key="20">
    <source>
        <dbReference type="ARBA" id="ARBA00023211"/>
    </source>
</evidence>
<keyword evidence="8" id="KW-0328">Glycosyltransferase</keyword>
<evidence type="ECO:0000256" key="4">
    <source>
        <dbReference type="ARBA" id="ARBA00004840"/>
    </source>
</evidence>
<evidence type="ECO:0000256" key="10">
    <source>
        <dbReference type="ARBA" id="ARBA00022692"/>
    </source>
</evidence>
<keyword evidence="13" id="KW-0256">Endoplasmic reticulum</keyword>
<dbReference type="EMBL" id="CAJFDI010000002">
    <property type="protein sequence ID" value="CAD5216776.1"/>
    <property type="molecule type" value="Genomic_DNA"/>
</dbReference>
<evidence type="ECO:0000256" key="13">
    <source>
        <dbReference type="ARBA" id="ARBA00022824"/>
    </source>
</evidence>
<dbReference type="EMBL" id="CAJFCV020000002">
    <property type="protein sequence ID" value="CAG9100136.1"/>
    <property type="molecule type" value="Genomic_DNA"/>
</dbReference>
<evidence type="ECO:0000256" key="11">
    <source>
        <dbReference type="ARBA" id="ARBA00022741"/>
    </source>
</evidence>
<reference evidence="27" key="1">
    <citation type="submission" date="2020-09" db="EMBL/GenBank/DDBJ databases">
        <authorList>
            <person name="Kikuchi T."/>
        </authorList>
    </citation>
    <scope>NUCLEOTIDE SEQUENCE</scope>
    <source>
        <strain evidence="27">Ka4C1</strain>
    </source>
</reference>
<keyword evidence="10 25" id="KW-0812">Transmembrane</keyword>
<evidence type="ECO:0000313" key="27">
    <source>
        <dbReference type="EMBL" id="CAD5216776.1"/>
    </source>
</evidence>
<dbReference type="CDD" id="cd23799">
    <property type="entry name" value="UBCc_UBE2J"/>
    <property type="match status" value="1"/>
</dbReference>
<dbReference type="AlphaFoldDB" id="A0A7I8WX77"/>
<feature type="compositionally biased region" description="Basic and acidic residues" evidence="24">
    <location>
        <begin position="184"/>
        <end position="197"/>
    </location>
</feature>
<keyword evidence="20" id="KW-0464">Manganese</keyword>
<evidence type="ECO:0000256" key="3">
    <source>
        <dbReference type="ARBA" id="ARBA00004586"/>
    </source>
</evidence>
<keyword evidence="19" id="KW-0325">Glycoprotein</keyword>
<keyword evidence="28" id="KW-1185">Reference proteome</keyword>
<dbReference type="InterPro" id="IPR000608">
    <property type="entry name" value="UBC"/>
</dbReference>
<comment type="function">
    <text evidence="21">Catalyzes the covalent attachment of ubiquitin to other proteins. Seems to function in the selective degradation of misfolded membrane proteins from the endoplasmic reticulum (ERAD). In cooperation with the GATOR2 complex, catalyzes 'Lys-6'-linked ubiquitination of NPRL2.</text>
</comment>
<keyword evidence="12" id="KW-0833">Ubl conjugation pathway</keyword>
<evidence type="ECO:0000256" key="8">
    <source>
        <dbReference type="ARBA" id="ARBA00022676"/>
    </source>
</evidence>
<dbReference type="Gene3D" id="3.90.550.50">
    <property type="match status" value="1"/>
</dbReference>
<dbReference type="InterPro" id="IPR016135">
    <property type="entry name" value="UBQ-conjugating_enzyme/RWD"/>
</dbReference>
<dbReference type="Pfam" id="PF00179">
    <property type="entry name" value="UQ_con"/>
    <property type="match status" value="1"/>
</dbReference>
<gene>
    <name evidence="27" type="ORF">BXYJ_LOCUS4704</name>
</gene>
<keyword evidence="14" id="KW-0067">ATP-binding</keyword>
<dbReference type="GO" id="GO:0061631">
    <property type="term" value="F:ubiquitin conjugating enzyme activity"/>
    <property type="evidence" value="ECO:0007669"/>
    <property type="project" value="UniProtKB-EC"/>
</dbReference>
<comment type="caution">
    <text evidence="27">The sequence shown here is derived from an EMBL/GenBank/DDBJ whole genome shotgun (WGS) entry which is preliminary data.</text>
</comment>
<evidence type="ECO:0000256" key="12">
    <source>
        <dbReference type="ARBA" id="ARBA00022786"/>
    </source>
</evidence>
<comment type="cofactor">
    <cofactor evidence="1">
        <name>Mn(2+)</name>
        <dbReference type="ChEBI" id="CHEBI:29035"/>
    </cofactor>
</comment>
<evidence type="ECO:0000256" key="18">
    <source>
        <dbReference type="ARBA" id="ARBA00023136"/>
    </source>
</evidence>
<comment type="subcellular location">
    <subcellularLocation>
        <location evidence="3">Endoplasmic reticulum membrane</location>
    </subcellularLocation>
    <subcellularLocation>
        <location evidence="2">Golgi apparatus membrane</location>
        <topology evidence="2">Single-pass type II membrane protein</topology>
    </subcellularLocation>
</comment>
<dbReference type="GO" id="GO:0000139">
    <property type="term" value="C:Golgi membrane"/>
    <property type="evidence" value="ECO:0007669"/>
    <property type="project" value="UniProtKB-SubCell"/>
</dbReference>
<evidence type="ECO:0000256" key="19">
    <source>
        <dbReference type="ARBA" id="ARBA00023180"/>
    </source>
</evidence>
<dbReference type="GO" id="GO:0047220">
    <property type="term" value="F:galactosylxylosylprotein 3-beta-galactosyltransferase activity"/>
    <property type="evidence" value="ECO:0007669"/>
    <property type="project" value="UniProtKB-EC"/>
</dbReference>
<sequence>MSRPSMGAVQRLKKDYQKLLKDPCPYALAAPLQSNILEWHYVIFGAPETPYEGGYYHGKLVFPADFPFRPPSIYMITPSGRFQTNQRLCLSISDFHPDTWNPSWTVSTILTGLISFMNENSPTLGSITSSTQERKTLAKRSRDFNLGDPVFCSVFEELAKELQAEKTAELAAQTTATTTAQNNSEKEKPSDKQESRENSSMAANIIMVTSVLMLALVRMRLALRHRPVWFGLVFVVLATVFYLGRVSRPSGECQNSIIGNERQKSVQTPPKTFLLMLIMSSPEDAESRQTVRSTWLRLPSYSDYDVRYFFPVGTKSLSEEQLKTLEKEKERFGDLEFIDKLEESFDNLAKKTAYSIERGVQKFKFEYVLKTDTDSFVQIGRLQKALKDVAHPMLYYGFLDGRAKPFRRGKYREKDWVLCDRYLPYQLGGGYVLSYKLAEFIAANTRILRYYRAEDVSVGVWLAGIQVKYLHDPRFDTEFISRGCNNNYLVSHKHHKEAMYKLAKNVRENGQLCQKEFQSRPSYVYDFSVPPSQCCQRLNGSRIP</sequence>
<evidence type="ECO:0000256" key="22">
    <source>
        <dbReference type="ARBA" id="ARBA00066517"/>
    </source>
</evidence>
<keyword evidence="17" id="KW-0333">Golgi apparatus</keyword>
<evidence type="ECO:0000313" key="28">
    <source>
        <dbReference type="Proteomes" id="UP000659654"/>
    </source>
</evidence>
<comment type="pathway">
    <text evidence="4">Glycan metabolism; chondroitin sulfate biosynthesis.</text>
</comment>
<dbReference type="Gene3D" id="3.10.110.10">
    <property type="entry name" value="Ubiquitin Conjugating Enzyme"/>
    <property type="match status" value="1"/>
</dbReference>
<evidence type="ECO:0000256" key="7">
    <source>
        <dbReference type="ARBA" id="ARBA00012486"/>
    </source>
</evidence>
<dbReference type="FunFam" id="3.10.110.10:FF:000023">
    <property type="entry name" value="Ubiquitin-conjugating enzyme E2 J2"/>
    <property type="match status" value="1"/>
</dbReference>
<dbReference type="Proteomes" id="UP000659654">
    <property type="component" value="Unassembled WGS sequence"/>
</dbReference>
<evidence type="ECO:0000256" key="25">
    <source>
        <dbReference type="SAM" id="Phobius"/>
    </source>
</evidence>
<dbReference type="PROSITE" id="PS50127">
    <property type="entry name" value="UBC_2"/>
    <property type="match status" value="1"/>
</dbReference>
<dbReference type="Pfam" id="PF01762">
    <property type="entry name" value="Galactosyl_T"/>
    <property type="match status" value="1"/>
</dbReference>
<keyword evidence="16 25" id="KW-1133">Transmembrane helix</keyword>
<dbReference type="InterPro" id="IPR002659">
    <property type="entry name" value="Glyco_trans_31"/>
</dbReference>
<dbReference type="FunFam" id="3.90.550.50:FF:000018">
    <property type="entry name" value="Hexosyltransferase"/>
    <property type="match status" value="1"/>
</dbReference>
<keyword evidence="18 25" id="KW-0472">Membrane</keyword>
<feature type="region of interest" description="Disordered" evidence="24">
    <location>
        <begin position="175"/>
        <end position="199"/>
    </location>
</feature>
<evidence type="ECO:0000256" key="23">
    <source>
        <dbReference type="ARBA" id="ARBA00073320"/>
    </source>
</evidence>
<dbReference type="GO" id="GO:0005789">
    <property type="term" value="C:endoplasmic reticulum membrane"/>
    <property type="evidence" value="ECO:0007669"/>
    <property type="project" value="UniProtKB-SubCell"/>
</dbReference>
<evidence type="ECO:0000256" key="2">
    <source>
        <dbReference type="ARBA" id="ARBA00004323"/>
    </source>
</evidence>
<feature type="domain" description="UBC core" evidence="26">
    <location>
        <begin position="7"/>
        <end position="164"/>
    </location>
</feature>
<dbReference type="PANTHER" id="PTHR11214:SF3">
    <property type="entry name" value="BETA-1,3-GALACTOSYLTRANSFERASE 6"/>
    <property type="match status" value="1"/>
</dbReference>
<dbReference type="SUPFAM" id="SSF54495">
    <property type="entry name" value="UBC-like"/>
    <property type="match status" value="1"/>
</dbReference>
<dbReference type="GO" id="GO:0006024">
    <property type="term" value="P:glycosaminoglycan biosynthetic process"/>
    <property type="evidence" value="ECO:0007669"/>
    <property type="project" value="UniProtKB-ARBA"/>
</dbReference>
<comment type="pathway">
    <text evidence="5">Glycan metabolism; heparan sulfate biosynthesis.</text>
</comment>